<dbReference type="SUPFAM" id="SSF51556">
    <property type="entry name" value="Metallo-dependent hydrolases"/>
    <property type="match status" value="1"/>
</dbReference>
<protein>
    <recommendedName>
        <fullName evidence="2">Amidohydrolase 3 domain-containing protein</fullName>
    </recommendedName>
</protein>
<proteinExistence type="predicted"/>
<reference evidence="4" key="1">
    <citation type="submission" date="2016-10" db="EMBL/GenBank/DDBJ databases">
        <authorList>
            <person name="Varghese N."/>
            <person name="Submissions S."/>
        </authorList>
    </citation>
    <scope>NUCLEOTIDE SEQUENCE [LARGE SCALE GENOMIC DNA]</scope>
    <source>
        <strain evidence="4">KHGC19</strain>
    </source>
</reference>
<dbReference type="Pfam" id="PF07969">
    <property type="entry name" value="Amidohydro_3"/>
    <property type="match status" value="1"/>
</dbReference>
<evidence type="ECO:0000259" key="2">
    <source>
        <dbReference type="Pfam" id="PF07969"/>
    </source>
</evidence>
<sequence>MDTPDPAGGKIIRDTEGNPTGYLSDCFSLTDVLKEHFSYTDEQVYAAFKEFEAEMNSYGITAFQMAGGASDKVWKMVNDLEKSGELSMRVSAGPFVNFSEDDVLEAVKSLDDAQKYNSDWQKTTLIKALLDGVPEGATAALSEPYTEAAGMGAGYCGPAYTDQETLNKVVAIADKAGYQVELHAMGDEAVHMSLDAFEYAQKENGKRDARHQIAHATLMRDEDIQRMADLEVIGAMQPMWFYYDPFFSYMEEANFGPERFAKEYRVKTMLDAGIVMKGSVDYPITLEVRPLTGIQAGATQQSPLDEGENDPKTLRNPNEAVSVMDMIKFYTTNGAKALFMEDKIGSIEKDKLADMVVLGQNLTEVDVRQVANTGVLYTISGGRVVYEGGDKTVAALPIQ</sequence>
<dbReference type="RefSeq" id="WP_091008629.1">
    <property type="nucleotide sequence ID" value="NZ_FOGP01000002.1"/>
</dbReference>
<organism evidence="3 4">
    <name type="scientific">Parafannyhessea umbonata</name>
    <dbReference type="NCBI Taxonomy" id="604330"/>
    <lineage>
        <taxon>Bacteria</taxon>
        <taxon>Bacillati</taxon>
        <taxon>Actinomycetota</taxon>
        <taxon>Coriobacteriia</taxon>
        <taxon>Coriobacteriales</taxon>
        <taxon>Atopobiaceae</taxon>
        <taxon>Parafannyhessea</taxon>
    </lineage>
</organism>
<gene>
    <name evidence="3" type="ORF">SAMN05216446_0877</name>
</gene>
<dbReference type="EMBL" id="FOGP01000002">
    <property type="protein sequence ID" value="SER44318.1"/>
    <property type="molecule type" value="Genomic_DNA"/>
</dbReference>
<dbReference type="InterPro" id="IPR032466">
    <property type="entry name" value="Metal_Hydrolase"/>
</dbReference>
<dbReference type="PANTHER" id="PTHR22642">
    <property type="entry name" value="IMIDAZOLONEPROPIONASE"/>
    <property type="match status" value="1"/>
</dbReference>
<evidence type="ECO:0000256" key="1">
    <source>
        <dbReference type="SAM" id="MobiDB-lite"/>
    </source>
</evidence>
<accession>A0A1H9P7Y2</accession>
<name>A0A1H9P7Y2_9ACTN</name>
<dbReference type="Gene3D" id="3.20.20.140">
    <property type="entry name" value="Metal-dependent hydrolases"/>
    <property type="match status" value="1"/>
</dbReference>
<evidence type="ECO:0000313" key="3">
    <source>
        <dbReference type="EMBL" id="SER44318.1"/>
    </source>
</evidence>
<dbReference type="Proteomes" id="UP000199128">
    <property type="component" value="Unassembled WGS sequence"/>
</dbReference>
<feature type="region of interest" description="Disordered" evidence="1">
    <location>
        <begin position="296"/>
        <end position="315"/>
    </location>
</feature>
<evidence type="ECO:0000313" key="4">
    <source>
        <dbReference type="Proteomes" id="UP000199128"/>
    </source>
</evidence>
<feature type="domain" description="Amidohydrolase 3" evidence="2">
    <location>
        <begin position="2"/>
        <end position="386"/>
    </location>
</feature>
<dbReference type="PANTHER" id="PTHR22642:SF2">
    <property type="entry name" value="PROTEIN LONG AFTER FAR-RED 3"/>
    <property type="match status" value="1"/>
</dbReference>
<dbReference type="AlphaFoldDB" id="A0A1H9P7Y2"/>
<dbReference type="InterPro" id="IPR013108">
    <property type="entry name" value="Amidohydro_3"/>
</dbReference>